<gene>
    <name evidence="4" type="ORF">SmJEL517_g05284</name>
</gene>
<evidence type="ECO:0000313" key="4">
    <source>
        <dbReference type="EMBL" id="TPX31354.1"/>
    </source>
</evidence>
<dbReference type="SUPFAM" id="SSF51735">
    <property type="entry name" value="NAD(P)-binding Rossmann-fold domains"/>
    <property type="match status" value="1"/>
</dbReference>
<dbReference type="Pfam" id="PF13561">
    <property type="entry name" value="adh_short_C2"/>
    <property type="match status" value="1"/>
</dbReference>
<dbReference type="STRING" id="1806994.A0A507BZY1"/>
<protein>
    <recommendedName>
        <fullName evidence="6">3-oxoacyl-[acyl-carrier-protein] reductase</fullName>
    </recommendedName>
</protein>
<keyword evidence="3" id="KW-0560">Oxidoreductase</keyword>
<dbReference type="PRINTS" id="PR00080">
    <property type="entry name" value="SDRFAMILY"/>
</dbReference>
<keyword evidence="5" id="KW-1185">Reference proteome</keyword>
<dbReference type="InterPro" id="IPR036291">
    <property type="entry name" value="NAD(P)-bd_dom_sf"/>
</dbReference>
<dbReference type="GO" id="GO:0016616">
    <property type="term" value="F:oxidoreductase activity, acting on the CH-OH group of donors, NAD or NADP as acceptor"/>
    <property type="evidence" value="ECO:0007669"/>
    <property type="project" value="TreeGrafter"/>
</dbReference>
<dbReference type="EMBL" id="QEAO01000046">
    <property type="protein sequence ID" value="TPX31354.1"/>
    <property type="molecule type" value="Genomic_DNA"/>
</dbReference>
<proteinExistence type="inferred from homology"/>
<comment type="similarity">
    <text evidence="1">Belongs to the short-chain dehydrogenases/reductases (SDR) family.</text>
</comment>
<dbReference type="PROSITE" id="PS00061">
    <property type="entry name" value="ADH_SHORT"/>
    <property type="match status" value="1"/>
</dbReference>
<sequence>MSQTDTLTTSRLAGKVCIITGCNSAIGIGAASALYFAKSSAAAIYITDVNTSNLPALASLITKNYKQTKVHIQKVDSGNPKDVASVVDAALAEYGRLDVFFANAGVPGQGYGFDVTEQDFMEVMRVNAYGPFLGIKEGSRGMLVTSASKPKSGGSIIMTASIAGLKAHAGGPPYSAAKAGVISLAQTGAHTLAGTNIRCNAVCPGLIATEMIKTGVGAEIFQLGVPGSLASKLNDLNPLKRHAEPSEVAAVVTFLASEEAGFVNGQAIPVCGGASSSVPFVETALL</sequence>
<accession>A0A507BZY1</accession>
<dbReference type="PANTHER" id="PTHR42760:SF133">
    <property type="entry name" value="3-OXOACYL-[ACYL-CARRIER-PROTEIN] REDUCTASE"/>
    <property type="match status" value="1"/>
</dbReference>
<dbReference type="GeneID" id="42006507"/>
<organism evidence="4 5">
    <name type="scientific">Synchytrium microbalum</name>
    <dbReference type="NCBI Taxonomy" id="1806994"/>
    <lineage>
        <taxon>Eukaryota</taxon>
        <taxon>Fungi</taxon>
        <taxon>Fungi incertae sedis</taxon>
        <taxon>Chytridiomycota</taxon>
        <taxon>Chytridiomycota incertae sedis</taxon>
        <taxon>Chytridiomycetes</taxon>
        <taxon>Synchytriales</taxon>
        <taxon>Synchytriaceae</taxon>
        <taxon>Synchytrium</taxon>
    </lineage>
</organism>
<dbReference type="Proteomes" id="UP000319731">
    <property type="component" value="Unassembled WGS sequence"/>
</dbReference>
<reference evidence="4 5" key="1">
    <citation type="journal article" date="2019" name="Sci. Rep.">
        <title>Comparative genomics of chytrid fungi reveal insights into the obligate biotrophic and pathogenic lifestyle of Synchytrium endobioticum.</title>
        <authorList>
            <person name="van de Vossenberg B.T.L.H."/>
            <person name="Warris S."/>
            <person name="Nguyen H.D.T."/>
            <person name="van Gent-Pelzer M.P.E."/>
            <person name="Joly D.L."/>
            <person name="van de Geest H.C."/>
            <person name="Bonants P.J.M."/>
            <person name="Smith D.S."/>
            <person name="Levesque C.A."/>
            <person name="van der Lee T.A.J."/>
        </authorList>
    </citation>
    <scope>NUCLEOTIDE SEQUENCE [LARGE SCALE GENOMIC DNA]</scope>
    <source>
        <strain evidence="4 5">JEL517</strain>
    </source>
</reference>
<dbReference type="AlphaFoldDB" id="A0A507BZY1"/>
<evidence type="ECO:0000256" key="2">
    <source>
        <dbReference type="ARBA" id="ARBA00022857"/>
    </source>
</evidence>
<evidence type="ECO:0000256" key="3">
    <source>
        <dbReference type="ARBA" id="ARBA00023002"/>
    </source>
</evidence>
<dbReference type="PRINTS" id="PR00081">
    <property type="entry name" value="GDHRDH"/>
</dbReference>
<dbReference type="InterPro" id="IPR020904">
    <property type="entry name" value="Sc_DH/Rdtase_CS"/>
</dbReference>
<dbReference type="PANTHER" id="PTHR42760">
    <property type="entry name" value="SHORT-CHAIN DEHYDROGENASES/REDUCTASES FAMILY MEMBER"/>
    <property type="match status" value="1"/>
</dbReference>
<keyword evidence="2" id="KW-0521">NADP</keyword>
<evidence type="ECO:0000256" key="1">
    <source>
        <dbReference type="ARBA" id="ARBA00006484"/>
    </source>
</evidence>
<dbReference type="GO" id="GO:0006633">
    <property type="term" value="P:fatty acid biosynthetic process"/>
    <property type="evidence" value="ECO:0007669"/>
    <property type="project" value="TreeGrafter"/>
</dbReference>
<dbReference type="Gene3D" id="3.40.50.720">
    <property type="entry name" value="NAD(P)-binding Rossmann-like Domain"/>
    <property type="match status" value="1"/>
</dbReference>
<evidence type="ECO:0008006" key="6">
    <source>
        <dbReference type="Google" id="ProtNLM"/>
    </source>
</evidence>
<dbReference type="OrthoDB" id="417891at2759"/>
<dbReference type="CDD" id="cd05233">
    <property type="entry name" value="SDR_c"/>
    <property type="match status" value="1"/>
</dbReference>
<dbReference type="InterPro" id="IPR002347">
    <property type="entry name" value="SDR_fam"/>
</dbReference>
<comment type="caution">
    <text evidence="4">The sequence shown here is derived from an EMBL/GenBank/DDBJ whole genome shotgun (WGS) entry which is preliminary data.</text>
</comment>
<evidence type="ECO:0000313" key="5">
    <source>
        <dbReference type="Proteomes" id="UP000319731"/>
    </source>
</evidence>
<dbReference type="GO" id="GO:0048038">
    <property type="term" value="F:quinone binding"/>
    <property type="evidence" value="ECO:0007669"/>
    <property type="project" value="TreeGrafter"/>
</dbReference>
<name>A0A507BZY1_9FUNG</name>
<dbReference type="FunFam" id="3.40.50.720:FF:000084">
    <property type="entry name" value="Short-chain dehydrogenase reductase"/>
    <property type="match status" value="1"/>
</dbReference>
<dbReference type="RefSeq" id="XP_031022801.1">
    <property type="nucleotide sequence ID" value="XM_031171210.1"/>
</dbReference>